<dbReference type="AlphaFoldDB" id="A0A2U8W0L5"/>
<feature type="signal peptide" evidence="1">
    <location>
        <begin position="1"/>
        <end position="23"/>
    </location>
</feature>
<reference evidence="3 4" key="1">
    <citation type="submission" date="2018-05" db="EMBL/GenBank/DDBJ databases">
        <title>Complete Genome Sequence of Methylobacterium sp. 17Sr1-43.</title>
        <authorList>
            <person name="Srinivasan S."/>
        </authorList>
    </citation>
    <scope>NUCLEOTIDE SEQUENCE [LARGE SCALE GENOMIC DNA]</scope>
    <source>
        <strain evidence="3 4">17Sr1-43</strain>
    </source>
</reference>
<dbReference type="InterPro" id="IPR050789">
    <property type="entry name" value="Diverse_Enzym_Activities"/>
</dbReference>
<keyword evidence="4" id="KW-1185">Reference proteome</keyword>
<evidence type="ECO:0000313" key="4">
    <source>
        <dbReference type="Proteomes" id="UP000246058"/>
    </source>
</evidence>
<dbReference type="GO" id="GO:0016787">
    <property type="term" value="F:hydrolase activity"/>
    <property type="evidence" value="ECO:0007669"/>
    <property type="project" value="UniProtKB-KW"/>
</dbReference>
<dbReference type="InterPro" id="IPR001466">
    <property type="entry name" value="Beta-lactam-related"/>
</dbReference>
<organism evidence="3 4">
    <name type="scientific">Methylobacterium radiodurans</name>
    <dbReference type="NCBI Taxonomy" id="2202828"/>
    <lineage>
        <taxon>Bacteria</taxon>
        <taxon>Pseudomonadati</taxon>
        <taxon>Pseudomonadota</taxon>
        <taxon>Alphaproteobacteria</taxon>
        <taxon>Hyphomicrobiales</taxon>
        <taxon>Methylobacteriaceae</taxon>
        <taxon>Methylobacterium</taxon>
    </lineage>
</organism>
<protein>
    <submittedName>
        <fullName evidence="3">Serine hydrolase</fullName>
    </submittedName>
</protein>
<dbReference type="InterPro" id="IPR012338">
    <property type="entry name" value="Beta-lactam/transpept-like"/>
</dbReference>
<feature type="chain" id="PRO_5016008948" evidence="1">
    <location>
        <begin position="24"/>
        <end position="399"/>
    </location>
</feature>
<gene>
    <name evidence="3" type="ORF">DK427_05115</name>
</gene>
<dbReference type="KEGG" id="meti:DK427_05115"/>
<keyword evidence="3" id="KW-0378">Hydrolase</keyword>
<dbReference type="Proteomes" id="UP000246058">
    <property type="component" value="Chromosome"/>
</dbReference>
<dbReference type="OrthoDB" id="9808046at2"/>
<dbReference type="PANTHER" id="PTHR43283">
    <property type="entry name" value="BETA-LACTAMASE-RELATED"/>
    <property type="match status" value="1"/>
</dbReference>
<proteinExistence type="predicted"/>
<evidence type="ECO:0000259" key="2">
    <source>
        <dbReference type="Pfam" id="PF00144"/>
    </source>
</evidence>
<accession>A0A2U8W0L5</accession>
<dbReference type="EMBL" id="CP029551">
    <property type="protein sequence ID" value="AWN38856.1"/>
    <property type="molecule type" value="Genomic_DNA"/>
</dbReference>
<sequence>MQKSCAVIGATTLVAAALNLSQAAPTAPPSSEDPAELSSAWPEEVGVDSTKLVKLSKWIRENKYDIRSLVIVKDGRVVFERYSAGLGRDNNYEMYSITKAATSVLAGKLIDEGKISLDSSVRDVVGAWRPDLKEAVADKGAITLRNVLSMTTGLRYDFKPPKDPIYYEASDRLKLAAGTTPALTPGKVFQYMDVNPVIATAMLSAAAGKRIEEYAEEKLFRPLGMKRYAWTRADQAGLVSGGWGLRLRALDMAKLGMLTLQDGRWENQQVVPADWVRQMTSGQSTPFFGYYWWINNIVESGGQREYDTMGFKGQNIVVLPEHNAVVTMTSMLPVDGGLRDAKCLQIMRYMMSAYLLPALGGRPSSPDEALKRELVAELQVAKDSLGQPGVAADPTDTPQ</sequence>
<dbReference type="PANTHER" id="PTHR43283:SF7">
    <property type="entry name" value="BETA-LACTAMASE-RELATED DOMAIN-CONTAINING PROTEIN"/>
    <property type="match status" value="1"/>
</dbReference>
<keyword evidence="1" id="KW-0732">Signal</keyword>
<evidence type="ECO:0000256" key="1">
    <source>
        <dbReference type="SAM" id="SignalP"/>
    </source>
</evidence>
<feature type="domain" description="Beta-lactamase-related" evidence="2">
    <location>
        <begin position="68"/>
        <end position="330"/>
    </location>
</feature>
<dbReference type="Pfam" id="PF00144">
    <property type="entry name" value="Beta-lactamase"/>
    <property type="match status" value="1"/>
</dbReference>
<evidence type="ECO:0000313" key="3">
    <source>
        <dbReference type="EMBL" id="AWN38856.1"/>
    </source>
</evidence>
<dbReference type="SUPFAM" id="SSF56601">
    <property type="entry name" value="beta-lactamase/transpeptidase-like"/>
    <property type="match status" value="1"/>
</dbReference>
<dbReference type="Gene3D" id="3.40.710.10">
    <property type="entry name" value="DD-peptidase/beta-lactamase superfamily"/>
    <property type="match status" value="1"/>
</dbReference>
<name>A0A2U8W0L5_9HYPH</name>